<reference evidence="10 12" key="1">
    <citation type="journal article" date="2018" name="Gigascience">
        <title>Genomes of trombidid mites reveal novel predicted allergens and laterally-transferred genes associated with secondary metabolism.</title>
        <authorList>
            <person name="Dong X."/>
            <person name="Chaisiri K."/>
            <person name="Xia D."/>
            <person name="Armstrong S.D."/>
            <person name="Fang Y."/>
            <person name="Donnelly M.J."/>
            <person name="Kadowaki T."/>
            <person name="McGarry J.W."/>
            <person name="Darby A.C."/>
            <person name="Makepeace B.L."/>
        </authorList>
    </citation>
    <scope>NUCLEOTIDE SEQUENCE [LARGE SCALE GENOMIC DNA]</scope>
    <source>
        <strain evidence="10">UoL-WK</strain>
    </source>
</reference>
<dbReference type="InterPro" id="IPR012341">
    <property type="entry name" value="6hp_glycosidase-like_sf"/>
</dbReference>
<gene>
    <name evidence="9" type="ORF">B4U79_00471</name>
    <name evidence="11" type="ORF">B4U79_04270</name>
    <name evidence="10" type="ORF">B4U79_05392</name>
</gene>
<keyword evidence="7" id="KW-0106">Calcium</keyword>
<keyword evidence="12" id="KW-1185">Reference proteome</keyword>
<feature type="active site" evidence="6">
    <location>
        <position position="359"/>
    </location>
</feature>
<dbReference type="InterPro" id="IPR036026">
    <property type="entry name" value="Seven-hairpin_glycosidases"/>
</dbReference>
<dbReference type="EMBL" id="NCKU01005448">
    <property type="protein sequence ID" value="RWS04555.1"/>
    <property type="molecule type" value="Genomic_DNA"/>
</dbReference>
<dbReference type="GO" id="GO:1904154">
    <property type="term" value="P:positive regulation of retrograde protein transport, ER to cytosol"/>
    <property type="evidence" value="ECO:0007669"/>
    <property type="project" value="UniProtKB-ARBA"/>
</dbReference>
<dbReference type="GO" id="GO:0005975">
    <property type="term" value="P:carbohydrate metabolic process"/>
    <property type="evidence" value="ECO:0007669"/>
    <property type="project" value="InterPro"/>
</dbReference>
<dbReference type="GO" id="GO:0044322">
    <property type="term" value="C:endoplasmic reticulum quality control compartment"/>
    <property type="evidence" value="ECO:0007669"/>
    <property type="project" value="GOC"/>
</dbReference>
<evidence type="ECO:0000256" key="2">
    <source>
        <dbReference type="ARBA" id="ARBA00007658"/>
    </source>
</evidence>
<evidence type="ECO:0000313" key="9">
    <source>
        <dbReference type="EMBL" id="RWS04555.1"/>
    </source>
</evidence>
<dbReference type="GO" id="GO:0004571">
    <property type="term" value="F:mannosyl-oligosaccharide 1,2-alpha-mannosidase activity"/>
    <property type="evidence" value="ECO:0007669"/>
    <property type="project" value="InterPro"/>
</dbReference>
<dbReference type="Proteomes" id="UP000285301">
    <property type="component" value="Unassembled WGS sequence"/>
</dbReference>
<comment type="cofactor">
    <cofactor evidence="7">
        <name>Ca(2+)</name>
        <dbReference type="ChEBI" id="CHEBI:29108"/>
    </cofactor>
</comment>
<evidence type="ECO:0000256" key="7">
    <source>
        <dbReference type="PIRSR" id="PIRSR601382-2"/>
    </source>
</evidence>
<dbReference type="GO" id="GO:0016020">
    <property type="term" value="C:membrane"/>
    <property type="evidence" value="ECO:0007669"/>
    <property type="project" value="InterPro"/>
</dbReference>
<keyword evidence="7" id="KW-0479">Metal-binding</keyword>
<feature type="active site" description="Proton donor" evidence="6">
    <location>
        <position position="340"/>
    </location>
</feature>
<name>A0A3S3Q7R6_9ACAR</name>
<comment type="caution">
    <text evidence="10">The sequence shown here is derived from an EMBL/GenBank/DDBJ whole genome shotgun (WGS) entry which is preliminary data.</text>
</comment>
<reference evidence="10" key="2">
    <citation type="submission" date="2018-11" db="EMBL/GenBank/DDBJ databases">
        <title>Trombidioid mite genomics.</title>
        <authorList>
            <person name="Dong X."/>
        </authorList>
    </citation>
    <scope>NUCLEOTIDE SEQUENCE</scope>
    <source>
        <strain evidence="10">UoL-WK</strain>
    </source>
</reference>
<protein>
    <recommendedName>
        <fullName evidence="8">alpha-1,2-Mannosidase</fullName>
        <ecNumber evidence="8">3.2.1.-</ecNumber>
    </recommendedName>
</protein>
<keyword evidence="3" id="KW-0256">Endoplasmic reticulum</keyword>
<dbReference type="GO" id="GO:0005509">
    <property type="term" value="F:calcium ion binding"/>
    <property type="evidence" value="ECO:0007669"/>
    <property type="project" value="InterPro"/>
</dbReference>
<dbReference type="EMBL" id="NCKU01004353">
    <property type="protein sequence ID" value="RWS06075.1"/>
    <property type="molecule type" value="Genomic_DNA"/>
</dbReference>
<dbReference type="PRINTS" id="PR00747">
    <property type="entry name" value="GLYHDRLASE47"/>
</dbReference>
<keyword evidence="8" id="KW-0326">Glycosidase</keyword>
<dbReference type="OrthoDB" id="8118055at2759"/>
<dbReference type="STRING" id="1965070.A0A3S3Q7R6"/>
<feature type="active site" evidence="6">
    <location>
        <position position="247"/>
    </location>
</feature>
<dbReference type="EMBL" id="NCKU01005188">
    <property type="protein sequence ID" value="RWS04909.1"/>
    <property type="molecule type" value="Genomic_DNA"/>
</dbReference>
<evidence type="ECO:0000313" key="12">
    <source>
        <dbReference type="Proteomes" id="UP000285301"/>
    </source>
</evidence>
<keyword evidence="4" id="KW-0325">Glycoprotein</keyword>
<evidence type="ECO:0000256" key="6">
    <source>
        <dbReference type="PIRSR" id="PIRSR601382-1"/>
    </source>
</evidence>
<dbReference type="Gene3D" id="1.50.10.10">
    <property type="match status" value="1"/>
</dbReference>
<proteinExistence type="inferred from homology"/>
<evidence type="ECO:0000256" key="1">
    <source>
        <dbReference type="ARBA" id="ARBA00004240"/>
    </source>
</evidence>
<dbReference type="SUPFAM" id="SSF48225">
    <property type="entry name" value="Seven-hairpin glycosidases"/>
    <property type="match status" value="1"/>
</dbReference>
<comment type="similarity">
    <text evidence="2 8">Belongs to the glycosyl hydrolase 47 family.</text>
</comment>
<dbReference type="InterPro" id="IPR001382">
    <property type="entry name" value="Glyco_hydro_47"/>
</dbReference>
<evidence type="ECO:0000256" key="5">
    <source>
        <dbReference type="ARBA" id="ARBA00054385"/>
    </source>
</evidence>
<feature type="active site" description="Proton donor" evidence="6">
    <location>
        <position position="107"/>
    </location>
</feature>
<sequence>MNSFTIGKRCDRCVHFVFDCILFFCRNQVRQMFIHGYENYLNHASEFDELQPLSCRGMNTWGSFSLTLIDSLDTLAVFGNHTEFKRVANFIIENLHFDQNINVSVFETNIRVVGGLLSAHLLSHRTGFAGKEWPCDGPLLRMAEDVARRLLPAFETKTGMPYGTVNLKYGVPKDETPITCTAGVGTFILEFATLSRLTGDEIFERKALQALEALHKTRSALSLLGNHINTTDGKWTALDSSIGAGVDSFFEYLVKGSMLLRKPQLMEMFKEYHAAINKHMLREDWFMVVHMTSGLATMPIFQSLEAFWPGLLTLIGEIENAQKSLYNYHQVWKQYGFIPEFYDIPNYEVKRNGYPLRPEFVESLYYLYKATKDPYLLHIGVDVIESIEHSARTTCGYATVKDVKKHTIEDRMESFFLAETLKYLFLLFDESNFLSNDGSKGTVIHNSQGTCIVDSGSYVFNTEAHPFDIAAVHCCSASKKMEDKTIDDLRTNLDLYSFLDLNSDHHIKPKKKIKKSQVPNLEIKSSPFLINEFDAIDKFVSEIDDDLLKLQTSSVEPSSTDVAIDKHTISSTEQLSLPNFSSSLLNESLSVSEVPISTAHNSEIVLSLTAEKSQVLSYTETSTQLNKSPSSAIEKTAFTDELFKIFDHIFTSFDKNETINSDNHSVELSPNFELLLCPSTHFMQNFAHFGQMYTVKGQ</sequence>
<evidence type="ECO:0000256" key="4">
    <source>
        <dbReference type="ARBA" id="ARBA00023180"/>
    </source>
</evidence>
<comment type="function">
    <text evidence="5">Involved in the endoplasmic reticulum-associated degradation (ERAD) pathway that targets misfolded glycoproteins for degradation in an N-glycan-dependent manner. May initiate ERAD by promoting the first mannose trimming step of ERAD substrates, from Man9GlcNAc2 to Man8GlcNAc2. Seems to recognize and bind to exposed hydrophobic regions in target proteins.</text>
</comment>
<dbReference type="Pfam" id="PF01532">
    <property type="entry name" value="Glyco_hydro_47"/>
    <property type="match status" value="1"/>
</dbReference>
<dbReference type="InterPro" id="IPR044674">
    <property type="entry name" value="EDEM1/2/3"/>
</dbReference>
<dbReference type="EC" id="3.2.1.-" evidence="8"/>
<dbReference type="FunFam" id="1.50.10.10:FF:000015">
    <property type="entry name" value="alpha-1,2-Mannosidase"/>
    <property type="match status" value="1"/>
</dbReference>
<comment type="subcellular location">
    <subcellularLocation>
        <location evidence="1">Endoplasmic reticulum</location>
    </subcellularLocation>
</comment>
<dbReference type="AlphaFoldDB" id="A0A3S3Q7R6"/>
<dbReference type="PANTHER" id="PTHR45679">
    <property type="entry name" value="ER DEGRADATION-ENHANCING ALPHA-MANNOSIDASE-LIKE PROTEIN 2"/>
    <property type="match status" value="1"/>
</dbReference>
<evidence type="ECO:0000256" key="8">
    <source>
        <dbReference type="RuleBase" id="RU361193"/>
    </source>
</evidence>
<evidence type="ECO:0000313" key="10">
    <source>
        <dbReference type="EMBL" id="RWS04909.1"/>
    </source>
</evidence>
<keyword evidence="8" id="KW-0378">Hydrolase</keyword>
<evidence type="ECO:0000313" key="11">
    <source>
        <dbReference type="EMBL" id="RWS06075.1"/>
    </source>
</evidence>
<evidence type="ECO:0000256" key="3">
    <source>
        <dbReference type="ARBA" id="ARBA00022824"/>
    </source>
</evidence>
<dbReference type="GO" id="GO:1904380">
    <property type="term" value="P:endoplasmic reticulum mannose trimming"/>
    <property type="evidence" value="ECO:0007669"/>
    <property type="project" value="InterPro"/>
</dbReference>
<accession>A0A3S3Q7R6</accession>
<dbReference type="PANTHER" id="PTHR45679:SF6">
    <property type="entry name" value="ER DEGRADATION-ENHANCING ALPHA-MANNOSIDASE-LIKE PROTEIN 2"/>
    <property type="match status" value="1"/>
</dbReference>
<organism evidence="10 12">
    <name type="scientific">Dinothrombium tinctorium</name>
    <dbReference type="NCBI Taxonomy" id="1965070"/>
    <lineage>
        <taxon>Eukaryota</taxon>
        <taxon>Metazoa</taxon>
        <taxon>Ecdysozoa</taxon>
        <taxon>Arthropoda</taxon>
        <taxon>Chelicerata</taxon>
        <taxon>Arachnida</taxon>
        <taxon>Acari</taxon>
        <taxon>Acariformes</taxon>
        <taxon>Trombidiformes</taxon>
        <taxon>Prostigmata</taxon>
        <taxon>Anystina</taxon>
        <taxon>Parasitengona</taxon>
        <taxon>Trombidioidea</taxon>
        <taxon>Trombidiidae</taxon>
        <taxon>Dinothrombium</taxon>
    </lineage>
</organism>
<feature type="binding site" evidence="7">
    <location>
        <position position="462"/>
    </location>
    <ligand>
        <name>Ca(2+)</name>
        <dbReference type="ChEBI" id="CHEBI:29108"/>
    </ligand>
</feature>